<sequence length="620" mass="69005">MGKQENNKKMFGHGPGRGHGMSMPVEKAKNFKGTLKRLLGYLKYQRVKLMIVVLFTILGTLFTVVAPKILGNATTILYEGYLALRNGVQDPIDFQAIGNVLILLVGLYVISAIFNYIRQYIMVNVTQKTIFNIRQEVSEKLERLPLRYYDAYTHGEILSRVTNDIDNMSNALQQSVTQLISAVITILGVLVMMLSISPLMTLIALVTLPLSVFITKGVAKRSQAYFKSQQKNIGALNGHVEEMYTGHKIVKAFGYEEKAMERFDAINEELYEAGWKAQFISGIIMPMMTFVNNLGYVFVCITGGILMIRNAIKLGDIQAFIQYSRQFSQPIVQTANMANIIQSTIASAERVFELLDEEEEIPDTSIPSQINEPKGNVAFKEVDFGYKKEVPLINNMQLDVHAGQTVAIVGPTGAGKTTLVNLLMRFYELDSGKITVDGTDITKLKRSHLRQLFGMVLQDTWLFNGTIGENIAYGNMDATEQEIIDAAKAAHADHFIRTLPDGYDTILNEEASNISQGQKQLLTIARAILADPAILILDEATSSVDTRTEVYIQKAMQTLMKGRTSFVIAHRLSTIRDADVILVMNEGDIIEKGTHQGLIAQNGFYAELYNSQFMGSKESA</sequence>
<dbReference type="InterPro" id="IPR039421">
    <property type="entry name" value="Type_1_exporter"/>
</dbReference>
<dbReference type="FunFam" id="3.40.50.300:FF:000287">
    <property type="entry name" value="Multidrug ABC transporter ATP-binding protein"/>
    <property type="match status" value="1"/>
</dbReference>
<dbReference type="Gene3D" id="1.20.1560.10">
    <property type="entry name" value="ABC transporter type 1, transmembrane domain"/>
    <property type="match status" value="1"/>
</dbReference>
<dbReference type="RefSeq" id="WP_281418823.1">
    <property type="nucleotide sequence ID" value="NZ_CP058649.1"/>
</dbReference>
<evidence type="ECO:0000259" key="11">
    <source>
        <dbReference type="PROSITE" id="PS50893"/>
    </source>
</evidence>
<dbReference type="GO" id="GO:0005886">
    <property type="term" value="C:plasma membrane"/>
    <property type="evidence" value="ECO:0007669"/>
    <property type="project" value="UniProtKB-SubCell"/>
</dbReference>
<keyword evidence="6 13" id="KW-0067">ATP-binding</keyword>
<feature type="region of interest" description="Disordered" evidence="9">
    <location>
        <begin position="1"/>
        <end position="22"/>
    </location>
</feature>
<dbReference type="Proteomes" id="UP000683246">
    <property type="component" value="Chromosome"/>
</dbReference>
<evidence type="ECO:0000256" key="1">
    <source>
        <dbReference type="ARBA" id="ARBA00004651"/>
    </source>
</evidence>
<feature type="transmembrane region" description="Helical" evidence="10">
    <location>
        <begin position="176"/>
        <end position="196"/>
    </location>
</feature>
<dbReference type="InterPro" id="IPR027417">
    <property type="entry name" value="P-loop_NTPase"/>
</dbReference>
<accession>A0A8J8MNB8</accession>
<dbReference type="GO" id="GO:0015421">
    <property type="term" value="F:ABC-type oligopeptide transporter activity"/>
    <property type="evidence" value="ECO:0007669"/>
    <property type="project" value="TreeGrafter"/>
</dbReference>
<dbReference type="PANTHER" id="PTHR43394:SF1">
    <property type="entry name" value="ATP-BINDING CASSETTE SUB-FAMILY B MEMBER 10, MITOCHONDRIAL"/>
    <property type="match status" value="1"/>
</dbReference>
<dbReference type="FunFam" id="1.20.1560.10:FF:000011">
    <property type="entry name" value="Multidrug ABC transporter ATP-binding protein"/>
    <property type="match status" value="1"/>
</dbReference>
<feature type="transmembrane region" description="Helical" evidence="10">
    <location>
        <begin position="202"/>
        <end position="219"/>
    </location>
</feature>
<dbReference type="SUPFAM" id="SSF52540">
    <property type="entry name" value="P-loop containing nucleoside triphosphate hydrolases"/>
    <property type="match status" value="1"/>
</dbReference>
<dbReference type="PROSITE" id="PS50929">
    <property type="entry name" value="ABC_TM1F"/>
    <property type="match status" value="1"/>
</dbReference>
<dbReference type="CDD" id="cd03254">
    <property type="entry name" value="ABCC_Glucan_exporter_like"/>
    <property type="match status" value="1"/>
</dbReference>
<dbReference type="Pfam" id="PF00664">
    <property type="entry name" value="ABC_membrane"/>
    <property type="match status" value="1"/>
</dbReference>
<keyword evidence="14" id="KW-1185">Reference proteome</keyword>
<dbReference type="PROSITE" id="PS00211">
    <property type="entry name" value="ABC_TRANSPORTER_1"/>
    <property type="match status" value="1"/>
</dbReference>
<evidence type="ECO:0000259" key="12">
    <source>
        <dbReference type="PROSITE" id="PS50929"/>
    </source>
</evidence>
<keyword evidence="2" id="KW-0813">Transport</keyword>
<dbReference type="GO" id="GO:0005524">
    <property type="term" value="F:ATP binding"/>
    <property type="evidence" value="ECO:0007669"/>
    <property type="project" value="UniProtKB-KW"/>
</dbReference>
<name>A0A8J8MNB8_9FIRM</name>
<dbReference type="Pfam" id="PF00005">
    <property type="entry name" value="ABC_tran"/>
    <property type="match status" value="1"/>
</dbReference>
<dbReference type="InterPro" id="IPR011527">
    <property type="entry name" value="ABC1_TM_dom"/>
</dbReference>
<keyword evidence="7 10" id="KW-1133">Transmembrane helix</keyword>
<dbReference type="InterPro" id="IPR003439">
    <property type="entry name" value="ABC_transporter-like_ATP-bd"/>
</dbReference>
<dbReference type="InterPro" id="IPR036640">
    <property type="entry name" value="ABC1_TM_sf"/>
</dbReference>
<dbReference type="PANTHER" id="PTHR43394">
    <property type="entry name" value="ATP-DEPENDENT PERMEASE MDL1, MITOCHONDRIAL"/>
    <property type="match status" value="1"/>
</dbReference>
<keyword evidence="8 10" id="KW-0472">Membrane</keyword>
<dbReference type="SMART" id="SM00382">
    <property type="entry name" value="AAA"/>
    <property type="match status" value="1"/>
</dbReference>
<evidence type="ECO:0000256" key="8">
    <source>
        <dbReference type="ARBA" id="ARBA00023136"/>
    </source>
</evidence>
<dbReference type="PROSITE" id="PS50893">
    <property type="entry name" value="ABC_TRANSPORTER_2"/>
    <property type="match status" value="1"/>
</dbReference>
<feature type="transmembrane region" description="Helical" evidence="10">
    <location>
        <begin position="49"/>
        <end position="70"/>
    </location>
</feature>
<evidence type="ECO:0000256" key="5">
    <source>
        <dbReference type="ARBA" id="ARBA00022741"/>
    </source>
</evidence>
<comment type="subcellular location">
    <subcellularLocation>
        <location evidence="1">Cell membrane</location>
        <topology evidence="1">Multi-pass membrane protein</topology>
    </subcellularLocation>
</comment>
<evidence type="ECO:0000256" key="10">
    <source>
        <dbReference type="SAM" id="Phobius"/>
    </source>
</evidence>
<reference evidence="13" key="1">
    <citation type="submission" date="2020-07" db="EMBL/GenBank/DDBJ databases">
        <title>Vallitalea pronyensis genome.</title>
        <authorList>
            <person name="Postec A."/>
        </authorList>
    </citation>
    <scope>NUCLEOTIDE SEQUENCE</scope>
    <source>
        <strain evidence="13">FatNI3</strain>
    </source>
</reference>
<evidence type="ECO:0000313" key="14">
    <source>
        <dbReference type="Proteomes" id="UP000683246"/>
    </source>
</evidence>
<feature type="domain" description="ABC transporter" evidence="11">
    <location>
        <begin position="377"/>
        <end position="611"/>
    </location>
</feature>
<dbReference type="GO" id="GO:0016887">
    <property type="term" value="F:ATP hydrolysis activity"/>
    <property type="evidence" value="ECO:0007669"/>
    <property type="project" value="InterPro"/>
</dbReference>
<evidence type="ECO:0000256" key="6">
    <source>
        <dbReference type="ARBA" id="ARBA00022840"/>
    </source>
</evidence>
<feature type="transmembrane region" description="Helical" evidence="10">
    <location>
        <begin position="96"/>
        <end position="117"/>
    </location>
</feature>
<keyword evidence="4 10" id="KW-0812">Transmembrane</keyword>
<evidence type="ECO:0000256" key="4">
    <source>
        <dbReference type="ARBA" id="ARBA00022692"/>
    </source>
</evidence>
<feature type="transmembrane region" description="Helical" evidence="10">
    <location>
        <begin position="294"/>
        <end position="312"/>
    </location>
</feature>
<organism evidence="13 14">
    <name type="scientific">Vallitalea pronyensis</name>
    <dbReference type="NCBI Taxonomy" id="1348613"/>
    <lineage>
        <taxon>Bacteria</taxon>
        <taxon>Bacillati</taxon>
        <taxon>Bacillota</taxon>
        <taxon>Clostridia</taxon>
        <taxon>Lachnospirales</taxon>
        <taxon>Vallitaleaceae</taxon>
        <taxon>Vallitalea</taxon>
    </lineage>
</organism>
<dbReference type="CDD" id="cd18547">
    <property type="entry name" value="ABC_6TM_Tm288_like"/>
    <property type="match status" value="1"/>
</dbReference>
<gene>
    <name evidence="13" type="ORF">HZI73_20870</name>
</gene>
<dbReference type="AlphaFoldDB" id="A0A8J8MNB8"/>
<evidence type="ECO:0000313" key="13">
    <source>
        <dbReference type="EMBL" id="QUI24606.1"/>
    </source>
</evidence>
<dbReference type="InterPro" id="IPR003593">
    <property type="entry name" value="AAA+_ATPase"/>
</dbReference>
<evidence type="ECO:0000256" key="9">
    <source>
        <dbReference type="SAM" id="MobiDB-lite"/>
    </source>
</evidence>
<dbReference type="KEGG" id="vpy:HZI73_20870"/>
<dbReference type="EMBL" id="CP058649">
    <property type="protein sequence ID" value="QUI24606.1"/>
    <property type="molecule type" value="Genomic_DNA"/>
</dbReference>
<feature type="domain" description="ABC transmembrane type-1" evidence="12">
    <location>
        <begin position="51"/>
        <end position="343"/>
    </location>
</feature>
<dbReference type="InterPro" id="IPR017871">
    <property type="entry name" value="ABC_transporter-like_CS"/>
</dbReference>
<evidence type="ECO:0000256" key="2">
    <source>
        <dbReference type="ARBA" id="ARBA00022448"/>
    </source>
</evidence>
<evidence type="ECO:0000256" key="7">
    <source>
        <dbReference type="ARBA" id="ARBA00022989"/>
    </source>
</evidence>
<protein>
    <submittedName>
        <fullName evidence="13">ABC transporter ATP-binding protein</fullName>
    </submittedName>
</protein>
<evidence type="ECO:0000256" key="3">
    <source>
        <dbReference type="ARBA" id="ARBA00022475"/>
    </source>
</evidence>
<dbReference type="Gene3D" id="3.40.50.300">
    <property type="entry name" value="P-loop containing nucleotide triphosphate hydrolases"/>
    <property type="match status" value="1"/>
</dbReference>
<keyword evidence="3" id="KW-1003">Cell membrane</keyword>
<proteinExistence type="predicted"/>
<keyword evidence="5" id="KW-0547">Nucleotide-binding</keyword>
<dbReference type="SUPFAM" id="SSF90123">
    <property type="entry name" value="ABC transporter transmembrane region"/>
    <property type="match status" value="1"/>
</dbReference>